<name>A0A849BV26_9NOCA</name>
<evidence type="ECO:0000313" key="3">
    <source>
        <dbReference type="EMBL" id="NNH68756.1"/>
    </source>
</evidence>
<feature type="compositionally biased region" description="Low complexity" evidence="1">
    <location>
        <begin position="33"/>
        <end position="56"/>
    </location>
</feature>
<evidence type="ECO:0000256" key="2">
    <source>
        <dbReference type="SAM" id="SignalP"/>
    </source>
</evidence>
<dbReference type="RefSeq" id="WP_084521172.1">
    <property type="nucleotide sequence ID" value="NZ_JABELX010000001.1"/>
</dbReference>
<protein>
    <submittedName>
        <fullName evidence="3">Uncharacterized protein</fullName>
    </submittedName>
</protein>
<evidence type="ECO:0000313" key="4">
    <source>
        <dbReference type="Proteomes" id="UP000586827"/>
    </source>
</evidence>
<keyword evidence="4" id="KW-1185">Reference proteome</keyword>
<sequence length="257" mass="26649">MAIQRAIVLVAAAVTVAACGGGGDSEPTTAANPPGSTVVGTPGPTTTPPGEGILAAAPPPTDNPTPQGNGTIIVTTVTTSGDRVPRVPVYIRQMAPCDPTVPGIPQHAQEASLRESTTDYAGEAVFTAPVGCYIVGMTAPPGTYPATGEWPSLSIAREGQVANAELRFHDSAPEPCSAETIARDLAEQGAIPTGTPSVRECDGNWAVVSWDSPGDTQRIVYSVPDHWSTYLVFPHDKCWAQAESEGVPARLKPYFSC</sequence>
<evidence type="ECO:0000256" key="1">
    <source>
        <dbReference type="SAM" id="MobiDB-lite"/>
    </source>
</evidence>
<dbReference type="PROSITE" id="PS51257">
    <property type="entry name" value="PROKAR_LIPOPROTEIN"/>
    <property type="match status" value="1"/>
</dbReference>
<feature type="signal peptide" evidence="2">
    <location>
        <begin position="1"/>
        <end position="17"/>
    </location>
</feature>
<feature type="chain" id="PRO_5038712870" evidence="2">
    <location>
        <begin position="18"/>
        <end position="257"/>
    </location>
</feature>
<dbReference type="Proteomes" id="UP000586827">
    <property type="component" value="Unassembled WGS sequence"/>
</dbReference>
<accession>A0A849BV26</accession>
<comment type="caution">
    <text evidence="3">The sequence shown here is derived from an EMBL/GenBank/DDBJ whole genome shotgun (WGS) entry which is preliminary data.</text>
</comment>
<gene>
    <name evidence="3" type="ORF">HLB23_02495</name>
</gene>
<organism evidence="3 4">
    <name type="scientific">Nocardia uniformis</name>
    <dbReference type="NCBI Taxonomy" id="53432"/>
    <lineage>
        <taxon>Bacteria</taxon>
        <taxon>Bacillati</taxon>
        <taxon>Actinomycetota</taxon>
        <taxon>Actinomycetes</taxon>
        <taxon>Mycobacteriales</taxon>
        <taxon>Nocardiaceae</taxon>
        <taxon>Nocardia</taxon>
    </lineage>
</organism>
<keyword evidence="2" id="KW-0732">Signal</keyword>
<proteinExistence type="predicted"/>
<dbReference type="AlphaFoldDB" id="A0A849BV26"/>
<reference evidence="3 4" key="1">
    <citation type="submission" date="2020-05" db="EMBL/GenBank/DDBJ databases">
        <title>MicrobeNet Type strains.</title>
        <authorList>
            <person name="Nicholson A.C."/>
        </authorList>
    </citation>
    <scope>NUCLEOTIDE SEQUENCE [LARGE SCALE GENOMIC DNA]</scope>
    <source>
        <strain evidence="3 4">JCM 3224</strain>
    </source>
</reference>
<feature type="region of interest" description="Disordered" evidence="1">
    <location>
        <begin position="23"/>
        <end position="68"/>
    </location>
</feature>
<dbReference type="EMBL" id="JABELX010000001">
    <property type="protein sequence ID" value="NNH68756.1"/>
    <property type="molecule type" value="Genomic_DNA"/>
</dbReference>